<name>A0A4S8L0Q4_DENBC</name>
<reference evidence="2 3" key="1">
    <citation type="journal article" date="2019" name="Nat. Ecol. Evol.">
        <title>Megaphylogeny resolves global patterns of mushroom evolution.</title>
        <authorList>
            <person name="Varga T."/>
            <person name="Krizsan K."/>
            <person name="Foldi C."/>
            <person name="Dima B."/>
            <person name="Sanchez-Garcia M."/>
            <person name="Sanchez-Ramirez S."/>
            <person name="Szollosi G.J."/>
            <person name="Szarkandi J.G."/>
            <person name="Papp V."/>
            <person name="Albert L."/>
            <person name="Andreopoulos W."/>
            <person name="Angelini C."/>
            <person name="Antonin V."/>
            <person name="Barry K.W."/>
            <person name="Bougher N.L."/>
            <person name="Buchanan P."/>
            <person name="Buyck B."/>
            <person name="Bense V."/>
            <person name="Catcheside P."/>
            <person name="Chovatia M."/>
            <person name="Cooper J."/>
            <person name="Damon W."/>
            <person name="Desjardin D."/>
            <person name="Finy P."/>
            <person name="Geml J."/>
            <person name="Haridas S."/>
            <person name="Hughes K."/>
            <person name="Justo A."/>
            <person name="Karasinski D."/>
            <person name="Kautmanova I."/>
            <person name="Kiss B."/>
            <person name="Kocsube S."/>
            <person name="Kotiranta H."/>
            <person name="LaButti K.M."/>
            <person name="Lechner B.E."/>
            <person name="Liimatainen K."/>
            <person name="Lipzen A."/>
            <person name="Lukacs Z."/>
            <person name="Mihaltcheva S."/>
            <person name="Morgado L.N."/>
            <person name="Niskanen T."/>
            <person name="Noordeloos M.E."/>
            <person name="Ohm R.A."/>
            <person name="Ortiz-Santana B."/>
            <person name="Ovrebo C."/>
            <person name="Racz N."/>
            <person name="Riley R."/>
            <person name="Savchenko A."/>
            <person name="Shiryaev A."/>
            <person name="Soop K."/>
            <person name="Spirin V."/>
            <person name="Szebenyi C."/>
            <person name="Tomsovsky M."/>
            <person name="Tulloss R.E."/>
            <person name="Uehling J."/>
            <person name="Grigoriev I.V."/>
            <person name="Vagvolgyi C."/>
            <person name="Papp T."/>
            <person name="Martin F.M."/>
            <person name="Miettinen O."/>
            <person name="Hibbett D.S."/>
            <person name="Nagy L.G."/>
        </authorList>
    </citation>
    <scope>NUCLEOTIDE SEQUENCE [LARGE SCALE GENOMIC DNA]</scope>
    <source>
        <strain evidence="2 3">CBS 962.96</strain>
    </source>
</reference>
<dbReference type="EMBL" id="ML179777">
    <property type="protein sequence ID" value="THU81821.1"/>
    <property type="molecule type" value="Genomic_DNA"/>
</dbReference>
<sequence length="381" mass="43099">MMDGMLMINYDPARSFFFSLSPHSRRLQTSSPCNSNWIQPLRCFGRLFYLPVVPYLRLTSRIARSIAKSAVLTLSSLPIYLKAFGETLPSASALEEERTPDSLVLHTAILSAPLPHRFSFSLPVSFLLLTFLVAIYLHVLPKANFDTRPSRIIENVIQSCRQSENIASVWLACAPVLYSEYMKVGVDTIMENPGLLELDTGMVRWTFKQVVLDGQIYLSSTLKNFVHFYKINSVSSLTTSIGNISSLSSSSDPTSAPYITSFLLQNHAHLQTLAIEDAFPTTTTSVTIRNLTHLKIPRTNPARFESSRPKICCNTKDNLESLNLYRPHRMFYCRSTSDRYSELTAIPYDTSYSNVAGAVTPIRRLDTRDLFHFHSRLFSRQ</sequence>
<organism evidence="2 3">
    <name type="scientific">Dendrothele bispora (strain CBS 962.96)</name>
    <dbReference type="NCBI Taxonomy" id="1314807"/>
    <lineage>
        <taxon>Eukaryota</taxon>
        <taxon>Fungi</taxon>
        <taxon>Dikarya</taxon>
        <taxon>Basidiomycota</taxon>
        <taxon>Agaricomycotina</taxon>
        <taxon>Agaricomycetes</taxon>
        <taxon>Agaricomycetidae</taxon>
        <taxon>Agaricales</taxon>
        <taxon>Agaricales incertae sedis</taxon>
        <taxon>Dendrothele</taxon>
    </lineage>
</organism>
<feature type="transmembrane region" description="Helical" evidence="1">
    <location>
        <begin position="120"/>
        <end position="139"/>
    </location>
</feature>
<proteinExistence type="predicted"/>
<accession>A0A4S8L0Q4</accession>
<evidence type="ECO:0000256" key="1">
    <source>
        <dbReference type="SAM" id="Phobius"/>
    </source>
</evidence>
<evidence type="ECO:0000313" key="3">
    <source>
        <dbReference type="Proteomes" id="UP000297245"/>
    </source>
</evidence>
<dbReference type="AlphaFoldDB" id="A0A4S8L0Q4"/>
<protein>
    <submittedName>
        <fullName evidence="2">Uncharacterized protein</fullName>
    </submittedName>
</protein>
<gene>
    <name evidence="2" type="ORF">K435DRAFT_467403</name>
</gene>
<evidence type="ECO:0000313" key="2">
    <source>
        <dbReference type="EMBL" id="THU81821.1"/>
    </source>
</evidence>
<dbReference type="Proteomes" id="UP000297245">
    <property type="component" value="Unassembled WGS sequence"/>
</dbReference>
<keyword evidence="1" id="KW-0812">Transmembrane</keyword>
<keyword evidence="1" id="KW-0472">Membrane</keyword>
<keyword evidence="3" id="KW-1185">Reference proteome</keyword>
<keyword evidence="1" id="KW-1133">Transmembrane helix</keyword>